<accession>A0ABP6QFL7</accession>
<proteinExistence type="predicted"/>
<dbReference type="RefSeq" id="WP_344832378.1">
    <property type="nucleotide sequence ID" value="NZ_BAAAUV010000013.1"/>
</dbReference>
<name>A0ABP6QFL7_9ACTN</name>
<organism evidence="1 2">
    <name type="scientific">Actinocorallia longicatena</name>
    <dbReference type="NCBI Taxonomy" id="111803"/>
    <lineage>
        <taxon>Bacteria</taxon>
        <taxon>Bacillati</taxon>
        <taxon>Actinomycetota</taxon>
        <taxon>Actinomycetes</taxon>
        <taxon>Streptosporangiales</taxon>
        <taxon>Thermomonosporaceae</taxon>
        <taxon>Actinocorallia</taxon>
    </lineage>
</organism>
<evidence type="ECO:0000313" key="1">
    <source>
        <dbReference type="EMBL" id="GAA3222864.1"/>
    </source>
</evidence>
<reference evidence="2" key="1">
    <citation type="journal article" date="2019" name="Int. J. Syst. Evol. Microbiol.">
        <title>The Global Catalogue of Microorganisms (GCM) 10K type strain sequencing project: providing services to taxonomists for standard genome sequencing and annotation.</title>
        <authorList>
            <consortium name="The Broad Institute Genomics Platform"/>
            <consortium name="The Broad Institute Genome Sequencing Center for Infectious Disease"/>
            <person name="Wu L."/>
            <person name="Ma J."/>
        </authorList>
    </citation>
    <scope>NUCLEOTIDE SEQUENCE [LARGE SCALE GENOMIC DNA]</scope>
    <source>
        <strain evidence="2">JCM 9377</strain>
    </source>
</reference>
<comment type="caution">
    <text evidence="1">The sequence shown here is derived from an EMBL/GenBank/DDBJ whole genome shotgun (WGS) entry which is preliminary data.</text>
</comment>
<protein>
    <recommendedName>
        <fullName evidence="3">Prevent-host-death family protein</fullName>
    </recommendedName>
</protein>
<dbReference type="Proteomes" id="UP001501237">
    <property type="component" value="Unassembled WGS sequence"/>
</dbReference>
<sequence>MRTAYPFSALDKDRTTVLHEVDDTDVLLERRDASNVFLVSEARYTAGRGQLREALAQLLTAARSLRVVARANVALAEEALAEDLPWLEWLPADERRTAVRELLLHMIAGASTGDLTPYARARRSWESTAIAWSDPETARVLQNPFDETAGEEIGRPGEGAE</sequence>
<dbReference type="EMBL" id="BAAAUV010000013">
    <property type="protein sequence ID" value="GAA3222864.1"/>
    <property type="molecule type" value="Genomic_DNA"/>
</dbReference>
<evidence type="ECO:0000313" key="2">
    <source>
        <dbReference type="Proteomes" id="UP001501237"/>
    </source>
</evidence>
<evidence type="ECO:0008006" key="3">
    <source>
        <dbReference type="Google" id="ProtNLM"/>
    </source>
</evidence>
<keyword evidence="2" id="KW-1185">Reference proteome</keyword>
<gene>
    <name evidence="1" type="ORF">GCM10010468_48930</name>
</gene>